<protein>
    <submittedName>
        <fullName evidence="2">Uncharacterized protein</fullName>
    </submittedName>
</protein>
<gene>
    <name evidence="2" type="ORF">GCM10009544_30250</name>
</gene>
<name>A0ABN1A2D6_9ACTN</name>
<organism evidence="2 3">
    <name type="scientific">Streptomyces stramineus</name>
    <dbReference type="NCBI Taxonomy" id="173861"/>
    <lineage>
        <taxon>Bacteria</taxon>
        <taxon>Bacillati</taxon>
        <taxon>Actinomycetota</taxon>
        <taxon>Actinomycetes</taxon>
        <taxon>Kitasatosporales</taxon>
        <taxon>Streptomycetaceae</taxon>
        <taxon>Streptomyces</taxon>
    </lineage>
</organism>
<evidence type="ECO:0000313" key="3">
    <source>
        <dbReference type="Proteomes" id="UP001499895"/>
    </source>
</evidence>
<evidence type="ECO:0000313" key="2">
    <source>
        <dbReference type="EMBL" id="GAA0465930.1"/>
    </source>
</evidence>
<keyword evidence="3" id="KW-1185">Reference proteome</keyword>
<accession>A0ABN1A2D6</accession>
<dbReference type="Proteomes" id="UP001499895">
    <property type="component" value="Unassembled WGS sequence"/>
</dbReference>
<reference evidence="2 3" key="1">
    <citation type="journal article" date="2019" name="Int. J. Syst. Evol. Microbiol.">
        <title>The Global Catalogue of Microorganisms (GCM) 10K type strain sequencing project: providing services to taxonomists for standard genome sequencing and annotation.</title>
        <authorList>
            <consortium name="The Broad Institute Genomics Platform"/>
            <consortium name="The Broad Institute Genome Sequencing Center for Infectious Disease"/>
            <person name="Wu L."/>
            <person name="Ma J."/>
        </authorList>
    </citation>
    <scope>NUCLEOTIDE SEQUENCE [LARGE SCALE GENOMIC DNA]</scope>
    <source>
        <strain evidence="2 3">JCM 10649</strain>
    </source>
</reference>
<dbReference type="EMBL" id="BAAAHB010000029">
    <property type="protein sequence ID" value="GAA0465930.1"/>
    <property type="molecule type" value="Genomic_DNA"/>
</dbReference>
<feature type="region of interest" description="Disordered" evidence="1">
    <location>
        <begin position="58"/>
        <end position="80"/>
    </location>
</feature>
<sequence>MGRESYRHALVNDHRGRYSAHGVAAGRGGGRDVEKFQTELTLGKTAKIGAGQTCFRRGVQAPGRGSRELETPENVVALGR</sequence>
<evidence type="ECO:0000256" key="1">
    <source>
        <dbReference type="SAM" id="MobiDB-lite"/>
    </source>
</evidence>
<comment type="caution">
    <text evidence="2">The sequence shown here is derived from an EMBL/GenBank/DDBJ whole genome shotgun (WGS) entry which is preliminary data.</text>
</comment>
<proteinExistence type="predicted"/>